<dbReference type="EMBL" id="BMNH01000005">
    <property type="protein sequence ID" value="GGO67243.1"/>
    <property type="molecule type" value="Genomic_DNA"/>
</dbReference>
<organism evidence="2 3">
    <name type="scientific">Nonomuraea cavernae</name>
    <dbReference type="NCBI Taxonomy" id="2045107"/>
    <lineage>
        <taxon>Bacteria</taxon>
        <taxon>Bacillati</taxon>
        <taxon>Actinomycetota</taxon>
        <taxon>Actinomycetes</taxon>
        <taxon>Streptosporangiales</taxon>
        <taxon>Streptosporangiaceae</taxon>
        <taxon>Nonomuraea</taxon>
    </lineage>
</organism>
<gene>
    <name evidence="2" type="ORF">GCM10012289_23200</name>
</gene>
<dbReference type="InterPro" id="IPR013766">
    <property type="entry name" value="Thioredoxin_domain"/>
</dbReference>
<dbReference type="InterPro" id="IPR017937">
    <property type="entry name" value="Thioredoxin_CS"/>
</dbReference>
<dbReference type="Pfam" id="PF00578">
    <property type="entry name" value="AhpC-TSA"/>
    <property type="match status" value="1"/>
</dbReference>
<sequence length="186" mass="19328">MAVMWAAIVLVGAVCALDLVLTLGIVRRLKEHTAHLEGLLRAGPAGTFEGGLPAVGTAVEEFTATTLDGEEIGRSSLSGETLVAFFSPGCAPCVEKLPGFLAHARERIGGRRLILAIVAPGEQAATAQMAAELRQVATVVVDDDYAGGVARAFSVTEYPAFCLVNSEGTVLAVERDVARLAAPAER</sequence>
<feature type="domain" description="Thioredoxin" evidence="1">
    <location>
        <begin position="53"/>
        <end position="182"/>
    </location>
</feature>
<comment type="caution">
    <text evidence="2">The sequence shown here is derived from an EMBL/GenBank/DDBJ whole genome shotgun (WGS) entry which is preliminary data.</text>
</comment>
<keyword evidence="3" id="KW-1185">Reference proteome</keyword>
<dbReference type="GO" id="GO:0016209">
    <property type="term" value="F:antioxidant activity"/>
    <property type="evidence" value="ECO:0007669"/>
    <property type="project" value="InterPro"/>
</dbReference>
<dbReference type="InterPro" id="IPR000866">
    <property type="entry name" value="AhpC/TSA"/>
</dbReference>
<dbReference type="AlphaFoldDB" id="A0A917YX73"/>
<dbReference type="Gene3D" id="3.40.30.10">
    <property type="entry name" value="Glutaredoxin"/>
    <property type="match status" value="1"/>
</dbReference>
<dbReference type="PROSITE" id="PS00194">
    <property type="entry name" value="THIOREDOXIN_1"/>
    <property type="match status" value="1"/>
</dbReference>
<reference evidence="2" key="1">
    <citation type="journal article" date="2014" name="Int. J. Syst. Evol. Microbiol.">
        <title>Complete genome sequence of Corynebacterium casei LMG S-19264T (=DSM 44701T), isolated from a smear-ripened cheese.</title>
        <authorList>
            <consortium name="US DOE Joint Genome Institute (JGI-PGF)"/>
            <person name="Walter F."/>
            <person name="Albersmeier A."/>
            <person name="Kalinowski J."/>
            <person name="Ruckert C."/>
        </authorList>
    </citation>
    <scope>NUCLEOTIDE SEQUENCE</scope>
    <source>
        <strain evidence="2">CGMCC 4.7368</strain>
    </source>
</reference>
<reference evidence="2" key="2">
    <citation type="submission" date="2020-09" db="EMBL/GenBank/DDBJ databases">
        <authorList>
            <person name="Sun Q."/>
            <person name="Zhou Y."/>
        </authorList>
    </citation>
    <scope>NUCLEOTIDE SEQUENCE</scope>
    <source>
        <strain evidence="2">CGMCC 4.7368</strain>
    </source>
</reference>
<protein>
    <recommendedName>
        <fullName evidence="1">Thioredoxin domain-containing protein</fullName>
    </recommendedName>
</protein>
<evidence type="ECO:0000259" key="1">
    <source>
        <dbReference type="PROSITE" id="PS51352"/>
    </source>
</evidence>
<dbReference type="RefSeq" id="WP_189124047.1">
    <property type="nucleotide sequence ID" value="NZ_BMNH01000005.1"/>
</dbReference>
<evidence type="ECO:0000313" key="3">
    <source>
        <dbReference type="Proteomes" id="UP000646523"/>
    </source>
</evidence>
<dbReference type="InterPro" id="IPR036249">
    <property type="entry name" value="Thioredoxin-like_sf"/>
</dbReference>
<dbReference type="SUPFAM" id="SSF52833">
    <property type="entry name" value="Thioredoxin-like"/>
    <property type="match status" value="1"/>
</dbReference>
<accession>A0A917YX73</accession>
<dbReference type="PROSITE" id="PS51352">
    <property type="entry name" value="THIOREDOXIN_2"/>
    <property type="match status" value="1"/>
</dbReference>
<dbReference type="Proteomes" id="UP000646523">
    <property type="component" value="Unassembled WGS sequence"/>
</dbReference>
<dbReference type="GO" id="GO:0016491">
    <property type="term" value="F:oxidoreductase activity"/>
    <property type="evidence" value="ECO:0007669"/>
    <property type="project" value="InterPro"/>
</dbReference>
<evidence type="ECO:0000313" key="2">
    <source>
        <dbReference type="EMBL" id="GGO67243.1"/>
    </source>
</evidence>
<proteinExistence type="predicted"/>
<name>A0A917YX73_9ACTN</name>
<dbReference type="CDD" id="cd02966">
    <property type="entry name" value="TlpA_like_family"/>
    <property type="match status" value="1"/>
</dbReference>